<evidence type="ECO:0000313" key="2">
    <source>
        <dbReference type="EMBL" id="KAK3057808.1"/>
    </source>
</evidence>
<comment type="caution">
    <text evidence="2">The sequence shown here is derived from an EMBL/GenBank/DDBJ whole genome shotgun (WGS) entry which is preliminary data.</text>
</comment>
<gene>
    <name evidence="2" type="ORF">LTR09_000883</name>
</gene>
<dbReference type="Proteomes" id="UP001271007">
    <property type="component" value="Unassembled WGS sequence"/>
</dbReference>
<sequence length="257" mass="28667">MAVPGGQSKLSPLATTESDGSTSAGPLKATTSEDDTTAASTALSIPHILKSILCDLHPAEIRFAKEVCWIWRNTIRRSKQVQRAETLTPTTTVLQASGKLRCCVPCYTATILAIHPQLDGWQLPSRGGLQLIDLKRFRSFYMQAIRREFVTSPRWNAVAVKTCHSGLTDNQKVTEVGQHCVVYVRTGVRIADLQNAVEALVSQAISRGLDDEGSELWAELACGNESEAKELDMTKEWDEQRRLPIQIRRWHRTRPMK</sequence>
<keyword evidence="3" id="KW-1185">Reference proteome</keyword>
<dbReference type="AlphaFoldDB" id="A0AAJ0GHQ2"/>
<proteinExistence type="predicted"/>
<evidence type="ECO:0008006" key="4">
    <source>
        <dbReference type="Google" id="ProtNLM"/>
    </source>
</evidence>
<organism evidence="2 3">
    <name type="scientific">Extremus antarcticus</name>
    <dbReference type="NCBI Taxonomy" id="702011"/>
    <lineage>
        <taxon>Eukaryota</taxon>
        <taxon>Fungi</taxon>
        <taxon>Dikarya</taxon>
        <taxon>Ascomycota</taxon>
        <taxon>Pezizomycotina</taxon>
        <taxon>Dothideomycetes</taxon>
        <taxon>Dothideomycetidae</taxon>
        <taxon>Mycosphaerellales</taxon>
        <taxon>Extremaceae</taxon>
        <taxon>Extremus</taxon>
    </lineage>
</organism>
<dbReference type="EMBL" id="JAWDJX010000002">
    <property type="protein sequence ID" value="KAK3057808.1"/>
    <property type="molecule type" value="Genomic_DNA"/>
</dbReference>
<protein>
    <recommendedName>
        <fullName evidence="4">F-box domain-containing protein</fullName>
    </recommendedName>
</protein>
<reference evidence="2" key="1">
    <citation type="submission" date="2023-04" db="EMBL/GenBank/DDBJ databases">
        <title>Black Yeasts Isolated from many extreme environments.</title>
        <authorList>
            <person name="Coleine C."/>
            <person name="Stajich J.E."/>
            <person name="Selbmann L."/>
        </authorList>
    </citation>
    <scope>NUCLEOTIDE SEQUENCE</scope>
    <source>
        <strain evidence="2">CCFEE 5312</strain>
    </source>
</reference>
<feature type="region of interest" description="Disordered" evidence="1">
    <location>
        <begin position="1"/>
        <end position="36"/>
    </location>
</feature>
<feature type="compositionally biased region" description="Polar residues" evidence="1">
    <location>
        <begin position="8"/>
        <end position="24"/>
    </location>
</feature>
<evidence type="ECO:0000256" key="1">
    <source>
        <dbReference type="SAM" id="MobiDB-lite"/>
    </source>
</evidence>
<evidence type="ECO:0000313" key="3">
    <source>
        <dbReference type="Proteomes" id="UP001271007"/>
    </source>
</evidence>
<name>A0AAJ0GHQ2_9PEZI</name>
<accession>A0AAJ0GHQ2</accession>